<dbReference type="SUPFAM" id="SSF51621">
    <property type="entry name" value="Phosphoenolpyruvate/pyruvate domain"/>
    <property type="match status" value="1"/>
</dbReference>
<dbReference type="GO" id="GO:0016829">
    <property type="term" value="F:lyase activity"/>
    <property type="evidence" value="ECO:0007669"/>
    <property type="project" value="UniProtKB-KW"/>
</dbReference>
<organism evidence="1 2">
    <name type="scientific">Salinactinospora qingdaonensis</name>
    <dbReference type="NCBI Taxonomy" id="702744"/>
    <lineage>
        <taxon>Bacteria</taxon>
        <taxon>Bacillati</taxon>
        <taxon>Actinomycetota</taxon>
        <taxon>Actinomycetes</taxon>
        <taxon>Streptosporangiales</taxon>
        <taxon>Nocardiopsidaceae</taxon>
        <taxon>Salinactinospora</taxon>
    </lineage>
</organism>
<dbReference type="PANTHER" id="PTHR42905">
    <property type="entry name" value="PHOSPHOENOLPYRUVATE CARBOXYLASE"/>
    <property type="match status" value="1"/>
</dbReference>
<sequence length="300" mass="30646">MNAQRHPAGQRLAHRLAGDDPVLAAGCHDALTARLAEDAGLTALHLSGAAIAATTLGLPDLGFVGAADMIAAVQRITAATTLPVIADADTGYGDALQAAETTRRYEHAGAAALHIEDQVMPKRCGHLAGKRLVPLAEASARIGAAVEAREQLLVIARTDALSVAGLPEALRRVRAFADHGADAIFVEGAAAPATLAAASEAAGGLPLVLNRSEAGSEPTADLASLTAAGVRLVIFPVAAALAAADAARRVYEAILRDGEPPPPAMTWDGFNRILGLPALVAAENRWASPPPATDPTEEPR</sequence>
<dbReference type="InterPro" id="IPR018523">
    <property type="entry name" value="Isocitrate_lyase_ph_CS"/>
</dbReference>
<gene>
    <name evidence="1" type="ORF">GCM10022402_17120</name>
</gene>
<evidence type="ECO:0000313" key="2">
    <source>
        <dbReference type="Proteomes" id="UP001500908"/>
    </source>
</evidence>
<keyword evidence="2" id="KW-1185">Reference proteome</keyword>
<dbReference type="RefSeq" id="WP_344969293.1">
    <property type="nucleotide sequence ID" value="NZ_BAABDD010000006.1"/>
</dbReference>
<dbReference type="PROSITE" id="PS00161">
    <property type="entry name" value="ISOCITRATE_LYASE"/>
    <property type="match status" value="1"/>
</dbReference>
<dbReference type="Gene3D" id="3.20.20.60">
    <property type="entry name" value="Phosphoenolpyruvate-binding domains"/>
    <property type="match status" value="1"/>
</dbReference>
<proteinExistence type="predicted"/>
<dbReference type="InterPro" id="IPR015813">
    <property type="entry name" value="Pyrv/PenolPyrv_kinase-like_dom"/>
</dbReference>
<dbReference type="CDD" id="cd00377">
    <property type="entry name" value="ICL_PEPM"/>
    <property type="match status" value="1"/>
</dbReference>
<dbReference type="Pfam" id="PF13714">
    <property type="entry name" value="PEP_mutase"/>
    <property type="match status" value="1"/>
</dbReference>
<dbReference type="Proteomes" id="UP001500908">
    <property type="component" value="Unassembled WGS sequence"/>
</dbReference>
<dbReference type="InterPro" id="IPR039556">
    <property type="entry name" value="ICL/PEPM"/>
</dbReference>
<comment type="caution">
    <text evidence="1">The sequence shown here is derived from an EMBL/GenBank/DDBJ whole genome shotgun (WGS) entry which is preliminary data.</text>
</comment>
<dbReference type="PANTHER" id="PTHR42905:SF5">
    <property type="entry name" value="CARBOXYVINYL-CARBOXYPHOSPHONATE PHOSPHORYLMUTASE, CHLOROPLASTIC"/>
    <property type="match status" value="1"/>
</dbReference>
<name>A0ABP7FEK2_9ACTN</name>
<dbReference type="EMBL" id="BAABDD010000006">
    <property type="protein sequence ID" value="GAA3737747.1"/>
    <property type="molecule type" value="Genomic_DNA"/>
</dbReference>
<keyword evidence="1" id="KW-0456">Lyase</keyword>
<evidence type="ECO:0000313" key="1">
    <source>
        <dbReference type="EMBL" id="GAA3737747.1"/>
    </source>
</evidence>
<reference evidence="2" key="1">
    <citation type="journal article" date="2019" name="Int. J. Syst. Evol. Microbiol.">
        <title>The Global Catalogue of Microorganisms (GCM) 10K type strain sequencing project: providing services to taxonomists for standard genome sequencing and annotation.</title>
        <authorList>
            <consortium name="The Broad Institute Genomics Platform"/>
            <consortium name="The Broad Institute Genome Sequencing Center for Infectious Disease"/>
            <person name="Wu L."/>
            <person name="Ma J."/>
        </authorList>
    </citation>
    <scope>NUCLEOTIDE SEQUENCE [LARGE SCALE GENOMIC DNA]</scope>
    <source>
        <strain evidence="2">JCM 17137</strain>
    </source>
</reference>
<protein>
    <submittedName>
        <fullName evidence="1">Isocitrate lyase/phosphoenolpyruvate mutase family protein</fullName>
    </submittedName>
</protein>
<accession>A0ABP7FEK2</accession>
<dbReference type="InterPro" id="IPR040442">
    <property type="entry name" value="Pyrv_kinase-like_dom_sf"/>
</dbReference>